<feature type="domain" description="KAP NTPase" evidence="1">
    <location>
        <begin position="34"/>
        <end position="340"/>
    </location>
</feature>
<dbReference type="Gene3D" id="3.40.50.300">
    <property type="entry name" value="P-loop containing nucleotide triphosphate hydrolases"/>
    <property type="match status" value="1"/>
</dbReference>
<dbReference type="Proteomes" id="UP000245802">
    <property type="component" value="Chromosome"/>
</dbReference>
<protein>
    <recommendedName>
        <fullName evidence="1">KAP NTPase domain-containing protein</fullName>
    </recommendedName>
</protein>
<reference evidence="2 3" key="1">
    <citation type="submission" date="2018-01" db="EMBL/GenBank/DDBJ databases">
        <title>G. obscuriglobus.</title>
        <authorList>
            <person name="Franke J."/>
            <person name="Blomberg W."/>
            <person name="Selmecki A."/>
        </authorList>
    </citation>
    <scope>NUCLEOTIDE SEQUENCE [LARGE SCALE GENOMIC DNA]</scope>
    <source>
        <strain evidence="2 3">DSM 5831</strain>
    </source>
</reference>
<name>A0A2Z3HGK3_9BACT</name>
<proteinExistence type="predicted"/>
<dbReference type="Pfam" id="PF07693">
    <property type="entry name" value="KAP_NTPase"/>
    <property type="match status" value="1"/>
</dbReference>
<dbReference type="AlphaFoldDB" id="A0A2Z3HGK3"/>
<dbReference type="SUPFAM" id="SSF52540">
    <property type="entry name" value="P-loop containing nucleoside triphosphate hydrolases"/>
    <property type="match status" value="1"/>
</dbReference>
<organism evidence="2 3">
    <name type="scientific">Gemmata obscuriglobus</name>
    <dbReference type="NCBI Taxonomy" id="114"/>
    <lineage>
        <taxon>Bacteria</taxon>
        <taxon>Pseudomonadati</taxon>
        <taxon>Planctomycetota</taxon>
        <taxon>Planctomycetia</taxon>
        <taxon>Gemmatales</taxon>
        <taxon>Gemmataceae</taxon>
        <taxon>Gemmata</taxon>
    </lineage>
</organism>
<dbReference type="PANTHER" id="PTHR22674">
    <property type="entry name" value="NTPASE, KAP FAMILY P-LOOP DOMAIN-CONTAINING 1"/>
    <property type="match status" value="1"/>
</dbReference>
<dbReference type="EMBL" id="CP025958">
    <property type="protein sequence ID" value="AWM40934.1"/>
    <property type="molecule type" value="Genomic_DNA"/>
</dbReference>
<dbReference type="PANTHER" id="PTHR22674:SF6">
    <property type="entry name" value="NTPASE KAP FAMILY P-LOOP DOMAIN-CONTAINING PROTEIN 1"/>
    <property type="match status" value="1"/>
</dbReference>
<dbReference type="InterPro" id="IPR052754">
    <property type="entry name" value="NTPase_KAP_P-loop"/>
</dbReference>
<dbReference type="InterPro" id="IPR011646">
    <property type="entry name" value="KAP_P-loop"/>
</dbReference>
<keyword evidence="3" id="KW-1185">Reference proteome</keyword>
<gene>
    <name evidence="2" type="ORF">C1280_30755</name>
</gene>
<sequence length="469" mass="52300">MSAPTFLSDEPTLTDLLTRMDLVRQVGDTAAGCHPPCVLGVHGDWGAGKTSFLHILHHYLTGTCPPLDGLDRGVVMTEHWPQEWQPKDHVAVIWFEAWRYQHEPAPVVALLHEIRAQLPTASKLFDSAKKIGEVSVKSALFAMEWLTKRVGVQASKVQEIGEKWEKEHFAEQLPSHTLRQFLEDTLRRLLPQVNSARVVVLIDDLDRCEAQAAYRLLEGIKIYLNLPNCVFVLGVNQTVIEQSLAEQMAKEKAEKPSDEARLRARDYMDKICKNYWHLPACANFEALVNRWLRDAGVADLAAKDGQKLAPGTLGLLIQQHKCLPANPRRIKSFVNTLARFLAHAARSGSLDTPVPELCVVLAYLHQFNPELYRVLEWHGQEFFNLIAQWCENPGITATHDLFKDLKPADVPGAAAAAPTPGAAAFPSTFPDPARGNVFRIQSLVRFLKSQASPGLTTDIFKQCLIRGAV</sequence>
<dbReference type="InterPro" id="IPR027417">
    <property type="entry name" value="P-loop_NTPase"/>
</dbReference>
<evidence type="ECO:0000259" key="1">
    <source>
        <dbReference type="Pfam" id="PF07693"/>
    </source>
</evidence>
<evidence type="ECO:0000313" key="2">
    <source>
        <dbReference type="EMBL" id="AWM40934.1"/>
    </source>
</evidence>
<dbReference type="KEGG" id="gog:C1280_30755"/>
<accession>A0A2Z3HGK3</accession>
<evidence type="ECO:0000313" key="3">
    <source>
        <dbReference type="Proteomes" id="UP000245802"/>
    </source>
</evidence>